<dbReference type="EMBL" id="MTCY01000037">
    <property type="protein sequence ID" value="OWP75675.1"/>
    <property type="molecule type" value="Genomic_DNA"/>
</dbReference>
<evidence type="ECO:0000313" key="2">
    <source>
        <dbReference type="EMBL" id="OWP75675.1"/>
    </source>
</evidence>
<dbReference type="Proteomes" id="UP000198034">
    <property type="component" value="Unassembled WGS sequence"/>
</dbReference>
<reference evidence="2 3" key="1">
    <citation type="journal article" date="2017" name="Infect. Genet. Evol.">
        <title>Comparative genome analysis of fish pathogen Flavobacterium columnare reveals extensive sequence diversity within the species.</title>
        <authorList>
            <person name="Kayansamruaj P."/>
            <person name="Dong H.T."/>
            <person name="Hirono I."/>
            <person name="Kondo H."/>
            <person name="Senapin S."/>
            <person name="Rodkhum C."/>
        </authorList>
    </citation>
    <scope>NUCLEOTIDE SEQUENCE [LARGE SCALE GENOMIC DNA]</scope>
    <source>
        <strain evidence="2 3">1214</strain>
    </source>
</reference>
<keyword evidence="1" id="KW-1133">Transmembrane helix</keyword>
<protein>
    <submittedName>
        <fullName evidence="2">Uncharacterized protein</fullName>
    </submittedName>
</protein>
<proteinExistence type="predicted"/>
<dbReference type="AlphaFoldDB" id="A0A2D0AHM4"/>
<gene>
    <name evidence="2" type="ORF">BWK62_11445</name>
</gene>
<keyword evidence="1" id="KW-0472">Membrane</keyword>
<comment type="caution">
    <text evidence="2">The sequence shown here is derived from an EMBL/GenBank/DDBJ whole genome shotgun (WGS) entry which is preliminary data.</text>
</comment>
<evidence type="ECO:0000313" key="3">
    <source>
        <dbReference type="Proteomes" id="UP000198034"/>
    </source>
</evidence>
<name>A0A2D0AHM4_9FLAO</name>
<evidence type="ECO:0000256" key="1">
    <source>
        <dbReference type="SAM" id="Phobius"/>
    </source>
</evidence>
<accession>A0A2D0AHM4</accession>
<keyword evidence="1" id="KW-0812">Transmembrane</keyword>
<feature type="transmembrane region" description="Helical" evidence="1">
    <location>
        <begin position="17"/>
        <end position="35"/>
    </location>
</feature>
<organism evidence="2 3">
    <name type="scientific">Flavobacterium columnare</name>
    <dbReference type="NCBI Taxonomy" id="996"/>
    <lineage>
        <taxon>Bacteria</taxon>
        <taxon>Pseudomonadati</taxon>
        <taxon>Bacteroidota</taxon>
        <taxon>Flavobacteriia</taxon>
        <taxon>Flavobacteriales</taxon>
        <taxon>Flavobacteriaceae</taxon>
        <taxon>Flavobacterium</taxon>
    </lineage>
</organism>
<sequence length="150" mass="18123">MQLFQKKINFINLYKEYFFFLNLNSFSFLSFTYTLDLKSKSILKNYLLPFVTFLTKHTYNLRIVCKNLSIRKKIHLTPINGKIFVRDFIRKTQATLFNNKTLAFIINKITCKLIIFFKYCILTRKKDYLAYLLFKNTTYFVSPHNTLKYD</sequence>